<dbReference type="PROSITE" id="PS50943">
    <property type="entry name" value="HTH_CROC1"/>
    <property type="match status" value="1"/>
</dbReference>
<evidence type="ECO:0000313" key="2">
    <source>
        <dbReference type="EMBL" id="KUG05539.1"/>
    </source>
</evidence>
<name>A0A0W8EAU8_9ZZZZ</name>
<organism evidence="2">
    <name type="scientific">hydrocarbon metagenome</name>
    <dbReference type="NCBI Taxonomy" id="938273"/>
    <lineage>
        <taxon>unclassified sequences</taxon>
        <taxon>metagenomes</taxon>
        <taxon>ecological metagenomes</taxon>
    </lineage>
</organism>
<dbReference type="AlphaFoldDB" id="A0A0W8EAU8"/>
<dbReference type="Gene3D" id="1.10.260.40">
    <property type="entry name" value="lambda repressor-like DNA-binding domains"/>
    <property type="match status" value="1"/>
</dbReference>
<sequence>MKNAGCDITVCDIMVRKYLPAMRAEMVARLVQRDGITQSDAAKLLGVSRAAVSQYMSRKRGDSGVEISHELDTLIDRWAWSVSRSDHGITLCDICRCALKR</sequence>
<evidence type="ECO:0000259" key="1">
    <source>
        <dbReference type="PROSITE" id="PS50943"/>
    </source>
</evidence>
<protein>
    <recommendedName>
        <fullName evidence="1">HTH cro/C1-type domain-containing protein</fullName>
    </recommendedName>
</protein>
<feature type="domain" description="HTH cro/C1-type" evidence="1">
    <location>
        <begin position="27"/>
        <end position="78"/>
    </location>
</feature>
<dbReference type="PANTHER" id="PTHR40730">
    <property type="entry name" value="TRANSCRIPTIONAL REGULATOR PROTEIN-LIKE PROTEIN"/>
    <property type="match status" value="1"/>
</dbReference>
<dbReference type="GO" id="GO:0003677">
    <property type="term" value="F:DNA binding"/>
    <property type="evidence" value="ECO:0007669"/>
    <property type="project" value="InterPro"/>
</dbReference>
<dbReference type="PANTHER" id="PTHR40730:SF5">
    <property type="entry name" value="HTH CRO_C1-TYPE DOMAIN-CONTAINING PROTEIN"/>
    <property type="match status" value="1"/>
</dbReference>
<dbReference type="EMBL" id="LNQE01001808">
    <property type="protein sequence ID" value="KUG05539.1"/>
    <property type="molecule type" value="Genomic_DNA"/>
</dbReference>
<gene>
    <name evidence="2" type="ORF">ASZ90_017044</name>
</gene>
<dbReference type="CDD" id="cd00093">
    <property type="entry name" value="HTH_XRE"/>
    <property type="match status" value="1"/>
</dbReference>
<proteinExistence type="predicted"/>
<dbReference type="InterPro" id="IPR001387">
    <property type="entry name" value="Cro/C1-type_HTH"/>
</dbReference>
<dbReference type="Pfam" id="PF13384">
    <property type="entry name" value="HTH_23"/>
    <property type="match status" value="1"/>
</dbReference>
<dbReference type="InterPro" id="IPR010982">
    <property type="entry name" value="Lambda_DNA-bd_dom_sf"/>
</dbReference>
<reference evidence="2" key="1">
    <citation type="journal article" date="2015" name="Proc. Natl. Acad. Sci. U.S.A.">
        <title>Networks of energetic and metabolic interactions define dynamics in microbial communities.</title>
        <authorList>
            <person name="Embree M."/>
            <person name="Liu J.K."/>
            <person name="Al-Bassam M.M."/>
            <person name="Zengler K."/>
        </authorList>
    </citation>
    <scope>NUCLEOTIDE SEQUENCE</scope>
</reference>
<dbReference type="SUPFAM" id="SSF47413">
    <property type="entry name" value="lambda repressor-like DNA-binding domains"/>
    <property type="match status" value="1"/>
</dbReference>
<accession>A0A0W8EAU8</accession>
<comment type="caution">
    <text evidence="2">The sequence shown here is derived from an EMBL/GenBank/DDBJ whole genome shotgun (WGS) entry which is preliminary data.</text>
</comment>